<dbReference type="InterPro" id="IPR016181">
    <property type="entry name" value="Acyl_CoA_acyltransferase"/>
</dbReference>
<feature type="domain" description="N-acetyltransferase" evidence="1">
    <location>
        <begin position="97"/>
        <end position="243"/>
    </location>
</feature>
<dbReference type="OrthoDB" id="55684at2157"/>
<dbReference type="EMBL" id="FNFE01000002">
    <property type="protein sequence ID" value="SDJ80975.1"/>
    <property type="molecule type" value="Genomic_DNA"/>
</dbReference>
<protein>
    <submittedName>
        <fullName evidence="2">Acetyltransferase (GNAT) family protein</fullName>
    </submittedName>
</protein>
<keyword evidence="2" id="KW-0808">Transferase</keyword>
<evidence type="ECO:0000313" key="2">
    <source>
        <dbReference type="EMBL" id="SDJ80975.1"/>
    </source>
</evidence>
<organism evidence="2 3">
    <name type="scientific">Natronorubrum texcoconense</name>
    <dbReference type="NCBI Taxonomy" id="1095776"/>
    <lineage>
        <taxon>Archaea</taxon>
        <taxon>Methanobacteriati</taxon>
        <taxon>Methanobacteriota</taxon>
        <taxon>Stenosarchaea group</taxon>
        <taxon>Halobacteria</taxon>
        <taxon>Halobacteriales</taxon>
        <taxon>Natrialbaceae</taxon>
        <taxon>Natronorubrum</taxon>
    </lineage>
</organism>
<evidence type="ECO:0000313" key="3">
    <source>
        <dbReference type="Proteomes" id="UP000198882"/>
    </source>
</evidence>
<proteinExistence type="predicted"/>
<dbReference type="GO" id="GO:0016747">
    <property type="term" value="F:acyltransferase activity, transferring groups other than amino-acyl groups"/>
    <property type="evidence" value="ECO:0007669"/>
    <property type="project" value="InterPro"/>
</dbReference>
<name>A0A1G8WTM9_9EURY</name>
<dbReference type="STRING" id="1095776.SAMN04515672_1488"/>
<dbReference type="InterPro" id="IPR000182">
    <property type="entry name" value="GNAT_dom"/>
</dbReference>
<dbReference type="PROSITE" id="PS51186">
    <property type="entry name" value="GNAT"/>
    <property type="match status" value="1"/>
</dbReference>
<sequence length="243" mass="27524">MGAMERPAFSSDARKRLYEYVERNGTVKRHKLLDVVSLPSEEFREHLEGLKSDGYLQEEEGTLEIALEFGAVTEYETDDLTFLVRPGRQADFDGLIDTIRDVTAAETYVVAETIAEELLYEDAVSRHNSVSSRMFFVATVDGDVVGWTHLDLPQIEHAQGTAQQTVGVREEYRGHGIGTKLLARGVEWAEANGFRKVYNSVPITNERALEFLTVHGWDTEAIRRDHYEIDGECVDEVMMAYEL</sequence>
<gene>
    <name evidence="2" type="ORF">SAMN04515672_1488</name>
</gene>
<evidence type="ECO:0000259" key="1">
    <source>
        <dbReference type="PROSITE" id="PS51186"/>
    </source>
</evidence>
<dbReference type="AlphaFoldDB" id="A0A1G8WTM9"/>
<keyword evidence="3" id="KW-1185">Reference proteome</keyword>
<dbReference type="SUPFAM" id="SSF55729">
    <property type="entry name" value="Acyl-CoA N-acyltransferases (Nat)"/>
    <property type="match status" value="1"/>
</dbReference>
<dbReference type="Gene3D" id="3.40.630.30">
    <property type="match status" value="1"/>
</dbReference>
<dbReference type="RefSeq" id="WP_090304014.1">
    <property type="nucleotide sequence ID" value="NZ_FNFE01000002.1"/>
</dbReference>
<reference evidence="3" key="1">
    <citation type="submission" date="2016-10" db="EMBL/GenBank/DDBJ databases">
        <authorList>
            <person name="Varghese N."/>
            <person name="Submissions S."/>
        </authorList>
    </citation>
    <scope>NUCLEOTIDE SEQUENCE [LARGE SCALE GENOMIC DNA]</scope>
    <source>
        <strain evidence="3">B4,CECT 8067,JCM 17497</strain>
    </source>
</reference>
<dbReference type="Proteomes" id="UP000198882">
    <property type="component" value="Unassembled WGS sequence"/>
</dbReference>
<dbReference type="PANTHER" id="PTHR43072">
    <property type="entry name" value="N-ACETYLTRANSFERASE"/>
    <property type="match status" value="1"/>
</dbReference>
<dbReference type="Pfam" id="PF00583">
    <property type="entry name" value="Acetyltransf_1"/>
    <property type="match status" value="1"/>
</dbReference>
<dbReference type="CDD" id="cd04301">
    <property type="entry name" value="NAT_SF"/>
    <property type="match status" value="1"/>
</dbReference>
<dbReference type="PANTHER" id="PTHR43072:SF52">
    <property type="entry name" value="GCN5-RELATED N-ACETYLTRANSFERASE"/>
    <property type="match status" value="1"/>
</dbReference>
<accession>A0A1G8WTM9</accession>